<dbReference type="Pfam" id="PF13692">
    <property type="entry name" value="Glyco_trans_1_4"/>
    <property type="match status" value="1"/>
</dbReference>
<dbReference type="PANTHER" id="PTHR12526">
    <property type="entry name" value="GLYCOSYLTRANSFERASE"/>
    <property type="match status" value="1"/>
</dbReference>
<evidence type="ECO:0000313" key="2">
    <source>
        <dbReference type="Proteomes" id="UP000711407"/>
    </source>
</evidence>
<gene>
    <name evidence="1" type="ORF">K8V47_00160</name>
</gene>
<dbReference type="Gene3D" id="3.40.50.2000">
    <property type="entry name" value="Glycogen Phosphorylase B"/>
    <property type="match status" value="1"/>
</dbReference>
<protein>
    <submittedName>
        <fullName evidence="1">Glycosyltransferase family 4 protein</fullName>
    </submittedName>
</protein>
<dbReference type="Proteomes" id="UP000711407">
    <property type="component" value="Unassembled WGS sequence"/>
</dbReference>
<reference evidence="1" key="1">
    <citation type="journal article" date="2021" name="PeerJ">
        <title>Extensive microbial diversity within the chicken gut microbiome revealed by metagenomics and culture.</title>
        <authorList>
            <person name="Gilroy R."/>
            <person name="Ravi A."/>
            <person name="Getino M."/>
            <person name="Pursley I."/>
            <person name="Horton D.L."/>
            <person name="Alikhan N.F."/>
            <person name="Baker D."/>
            <person name="Gharbi K."/>
            <person name="Hall N."/>
            <person name="Watson M."/>
            <person name="Adriaenssens E.M."/>
            <person name="Foster-Nyarko E."/>
            <person name="Jarju S."/>
            <person name="Secka A."/>
            <person name="Antonio M."/>
            <person name="Oren A."/>
            <person name="Chaudhuri R.R."/>
            <person name="La Ragione R."/>
            <person name="Hildebrand F."/>
            <person name="Pallen M.J."/>
        </authorList>
    </citation>
    <scope>NUCLEOTIDE SEQUENCE</scope>
    <source>
        <strain evidence="1">4100</strain>
    </source>
</reference>
<comment type="caution">
    <text evidence="1">The sequence shown here is derived from an EMBL/GenBank/DDBJ whole genome shotgun (WGS) entry which is preliminary data.</text>
</comment>
<dbReference type="SUPFAM" id="SSF53756">
    <property type="entry name" value="UDP-Glycosyltransferase/glycogen phosphorylase"/>
    <property type="match status" value="1"/>
</dbReference>
<dbReference type="CDD" id="cd03801">
    <property type="entry name" value="GT4_PimA-like"/>
    <property type="match status" value="1"/>
</dbReference>
<organism evidence="1 2">
    <name type="scientific">Candidatus Amulumruptor caecigallinarius</name>
    <dbReference type="NCBI Taxonomy" id="2109911"/>
    <lineage>
        <taxon>Bacteria</taxon>
        <taxon>Pseudomonadati</taxon>
        <taxon>Bacteroidota</taxon>
        <taxon>Bacteroidia</taxon>
        <taxon>Bacteroidales</taxon>
        <taxon>Muribaculaceae</taxon>
        <taxon>Candidatus Amulumruptor</taxon>
    </lineage>
</organism>
<proteinExistence type="predicted"/>
<reference evidence="1" key="2">
    <citation type="submission" date="2021-09" db="EMBL/GenBank/DDBJ databases">
        <authorList>
            <person name="Gilroy R."/>
        </authorList>
    </citation>
    <scope>NUCLEOTIDE SEQUENCE</scope>
    <source>
        <strain evidence="1">4100</strain>
    </source>
</reference>
<dbReference type="AlphaFoldDB" id="A0A4Q0U9D3"/>
<name>A0A4Q0U9D3_9BACT</name>
<dbReference type="EMBL" id="DYXT01000002">
    <property type="protein sequence ID" value="HJE38168.1"/>
    <property type="molecule type" value="Genomic_DNA"/>
</dbReference>
<accession>A0A4Q0U9D3</accession>
<evidence type="ECO:0000313" key="1">
    <source>
        <dbReference type="EMBL" id="HJE38168.1"/>
    </source>
</evidence>
<dbReference type="PANTHER" id="PTHR12526:SF630">
    <property type="entry name" value="GLYCOSYLTRANSFERASE"/>
    <property type="match status" value="1"/>
</dbReference>
<sequence>MKILVTLPWMPYPASDGGKQGSLNMLVETQHAADVVLVFPIFTKGQLQHLDTLKGMLPKVKIRPFAYYDDKGSKRSLFFLYRLNRLLVTRWLKQPFVMQTIYQDEYLDYIDGIICTEKVDAVQNEYYEQLDLVYALPKGVRKIFIQHEIQYVAKERWLDSLPSVTPAERYMCASIKAREIAALNSYDQIITMTDVDRDILVRDGVKTPIAASPSFIPFTPDANFRVATPEHLCFVGPSGHTPNLNGVSWFLDNVWPKILEKHPDVRFRIIGKWDQSLVKAFSSRYRNLDFLGFVDDLGESLKGHIMIVPLLVGSGIRMKILESVIHHAPVVTTSVGVEGLEFAKDTECLIEDEPAKLAEAVSRLLTSPDLADSLAHASYDKLCRLYSPAAGARKRIDIYNSLIRS</sequence>